<feature type="transmembrane region" description="Helical" evidence="7">
    <location>
        <begin position="26"/>
        <end position="44"/>
    </location>
</feature>
<evidence type="ECO:0000256" key="5">
    <source>
        <dbReference type="ARBA" id="ARBA00038359"/>
    </source>
</evidence>
<comment type="subcellular location">
    <subcellularLocation>
        <location evidence="1">Membrane</location>
        <topology evidence="1">Multi-pass membrane protein</topology>
    </subcellularLocation>
</comment>
<dbReference type="InterPro" id="IPR049326">
    <property type="entry name" value="Rhodopsin_dom_fungi"/>
</dbReference>
<comment type="caution">
    <text evidence="9">The sequence shown here is derived from an EMBL/GenBank/DDBJ whole genome shotgun (WGS) entry which is preliminary data.</text>
</comment>
<dbReference type="RefSeq" id="XP_043007051.1">
    <property type="nucleotide sequence ID" value="XM_043154596.1"/>
</dbReference>
<feature type="domain" description="Rhodopsin" evidence="8">
    <location>
        <begin position="42"/>
        <end position="262"/>
    </location>
</feature>
<feature type="transmembrane region" description="Helical" evidence="7">
    <location>
        <begin position="253"/>
        <end position="273"/>
    </location>
</feature>
<feature type="transmembrane region" description="Helical" evidence="7">
    <location>
        <begin position="175"/>
        <end position="202"/>
    </location>
</feature>
<organism evidence="9 10">
    <name type="scientific">Marasmius oreades</name>
    <name type="common">fairy-ring Marasmius</name>
    <dbReference type="NCBI Taxonomy" id="181124"/>
    <lineage>
        <taxon>Eukaryota</taxon>
        <taxon>Fungi</taxon>
        <taxon>Dikarya</taxon>
        <taxon>Basidiomycota</taxon>
        <taxon>Agaricomycotina</taxon>
        <taxon>Agaricomycetes</taxon>
        <taxon>Agaricomycetidae</taxon>
        <taxon>Agaricales</taxon>
        <taxon>Marasmiineae</taxon>
        <taxon>Marasmiaceae</taxon>
        <taxon>Marasmius</taxon>
    </lineage>
</organism>
<keyword evidence="10" id="KW-1185">Reference proteome</keyword>
<feature type="transmembrane region" description="Helical" evidence="7">
    <location>
        <begin position="92"/>
        <end position="112"/>
    </location>
</feature>
<name>A0A9P7RVK1_9AGAR</name>
<reference evidence="9" key="1">
    <citation type="journal article" date="2021" name="Genome Biol. Evol.">
        <title>The assembled and annotated genome of the fairy-ring fungus Marasmius oreades.</title>
        <authorList>
            <person name="Hiltunen M."/>
            <person name="Ament-Velasquez S.L."/>
            <person name="Johannesson H."/>
        </authorList>
    </citation>
    <scope>NUCLEOTIDE SEQUENCE</scope>
    <source>
        <strain evidence="9">03SP1</strain>
    </source>
</reference>
<comment type="similarity">
    <text evidence="5">Belongs to the SAT4 family.</text>
</comment>
<dbReference type="InterPro" id="IPR052337">
    <property type="entry name" value="SAT4-like"/>
</dbReference>
<dbReference type="PANTHER" id="PTHR33048:SF47">
    <property type="entry name" value="INTEGRAL MEMBRANE PROTEIN-RELATED"/>
    <property type="match status" value="1"/>
</dbReference>
<dbReference type="GO" id="GO:0016020">
    <property type="term" value="C:membrane"/>
    <property type="evidence" value="ECO:0007669"/>
    <property type="project" value="UniProtKB-SubCell"/>
</dbReference>
<protein>
    <recommendedName>
        <fullName evidence="8">Rhodopsin domain-containing protein</fullName>
    </recommendedName>
</protein>
<keyword evidence="4 7" id="KW-0472">Membrane</keyword>
<evidence type="ECO:0000256" key="7">
    <source>
        <dbReference type="SAM" id="Phobius"/>
    </source>
</evidence>
<dbReference type="Pfam" id="PF20684">
    <property type="entry name" value="Fung_rhodopsin"/>
    <property type="match status" value="1"/>
</dbReference>
<evidence type="ECO:0000256" key="6">
    <source>
        <dbReference type="SAM" id="MobiDB-lite"/>
    </source>
</evidence>
<keyword evidence="3 7" id="KW-1133">Transmembrane helix</keyword>
<evidence type="ECO:0000259" key="8">
    <source>
        <dbReference type="Pfam" id="PF20684"/>
    </source>
</evidence>
<dbReference type="GeneID" id="66078763"/>
<accession>A0A9P7RVK1</accession>
<feature type="transmembrane region" description="Helical" evidence="7">
    <location>
        <begin position="133"/>
        <end position="155"/>
    </location>
</feature>
<evidence type="ECO:0000256" key="1">
    <source>
        <dbReference type="ARBA" id="ARBA00004141"/>
    </source>
</evidence>
<dbReference type="EMBL" id="CM032186">
    <property type="protein sequence ID" value="KAG7090581.1"/>
    <property type="molecule type" value="Genomic_DNA"/>
</dbReference>
<keyword evidence="2 7" id="KW-0812">Transmembrane</keyword>
<evidence type="ECO:0000256" key="3">
    <source>
        <dbReference type="ARBA" id="ARBA00022989"/>
    </source>
</evidence>
<dbReference type="PANTHER" id="PTHR33048">
    <property type="entry name" value="PTH11-LIKE INTEGRAL MEMBRANE PROTEIN (AFU_ORTHOLOGUE AFUA_5G11245)"/>
    <property type="match status" value="1"/>
</dbReference>
<evidence type="ECO:0000313" key="10">
    <source>
        <dbReference type="Proteomes" id="UP001049176"/>
    </source>
</evidence>
<sequence>MVVRDVSPQPYTGDLPHPFDSVSGRVVITLFHSIAILSTLYRLIRRVRIHRFSWDDWLACLALLLIVLYLITDWLRVKLIQTRSSTEPMEYLAHLIEIYSVSLSFSLAILWCSRASLSLSLARILPPGRHRTFSIIYAVSSLLIGCAFIIAYNTACTWKRITNVLSPGLLRCSGGGTLFGITTASGLTSALILVALPLHCLWHITTDLPKSERRLILTLFTSSFLTFIVCLVHAVYIVKRNSFAITFSSKLEASISLIVCNSVVVVPNLYTLFFRRHAHAEEGDQSGSSYVRTGPTTPVHDTTSQTAKPDHSDTYNFELTRISDVNLSFSSDPDFVQHTSTRVDDVEVRTMPQG</sequence>
<dbReference type="Proteomes" id="UP001049176">
    <property type="component" value="Chromosome 6"/>
</dbReference>
<feature type="compositionally biased region" description="Polar residues" evidence="6">
    <location>
        <begin position="285"/>
        <end position="307"/>
    </location>
</feature>
<dbReference type="AlphaFoldDB" id="A0A9P7RVK1"/>
<feature type="transmembrane region" description="Helical" evidence="7">
    <location>
        <begin position="214"/>
        <end position="238"/>
    </location>
</feature>
<evidence type="ECO:0000313" key="9">
    <source>
        <dbReference type="EMBL" id="KAG7090581.1"/>
    </source>
</evidence>
<evidence type="ECO:0000256" key="4">
    <source>
        <dbReference type="ARBA" id="ARBA00023136"/>
    </source>
</evidence>
<proteinExistence type="inferred from homology"/>
<feature type="transmembrane region" description="Helical" evidence="7">
    <location>
        <begin position="56"/>
        <end position="72"/>
    </location>
</feature>
<evidence type="ECO:0000256" key="2">
    <source>
        <dbReference type="ARBA" id="ARBA00022692"/>
    </source>
</evidence>
<dbReference type="OrthoDB" id="3229610at2759"/>
<gene>
    <name evidence="9" type="ORF">E1B28_009687</name>
</gene>
<feature type="region of interest" description="Disordered" evidence="6">
    <location>
        <begin position="284"/>
        <end position="312"/>
    </location>
</feature>